<dbReference type="Proteomes" id="UP001383192">
    <property type="component" value="Unassembled WGS sequence"/>
</dbReference>
<dbReference type="PRINTS" id="PR00420">
    <property type="entry name" value="RNGMNOXGNASE"/>
</dbReference>
<comment type="similarity">
    <text evidence="1">Belongs to the paxM FAD-dependent monooxygenase family.</text>
</comment>
<dbReference type="Pfam" id="PF01494">
    <property type="entry name" value="FAD_binding_3"/>
    <property type="match status" value="1"/>
</dbReference>
<evidence type="ECO:0000313" key="8">
    <source>
        <dbReference type="Proteomes" id="UP001383192"/>
    </source>
</evidence>
<dbReference type="GO" id="GO:0004497">
    <property type="term" value="F:monooxygenase activity"/>
    <property type="evidence" value="ECO:0007669"/>
    <property type="project" value="UniProtKB-KW"/>
</dbReference>
<keyword evidence="3" id="KW-0274">FAD</keyword>
<dbReference type="PANTHER" id="PTHR13789:SF309">
    <property type="entry name" value="PUTATIVE (AFU_ORTHOLOGUE AFUA_6G14510)-RELATED"/>
    <property type="match status" value="1"/>
</dbReference>
<reference evidence="7 8" key="1">
    <citation type="submission" date="2024-01" db="EMBL/GenBank/DDBJ databases">
        <title>A draft genome for a cacao thread blight-causing isolate of Paramarasmius palmivorus.</title>
        <authorList>
            <person name="Baruah I.K."/>
            <person name="Bukari Y."/>
            <person name="Amoako-Attah I."/>
            <person name="Meinhardt L.W."/>
            <person name="Bailey B.A."/>
            <person name="Cohen S.P."/>
        </authorList>
    </citation>
    <scope>NUCLEOTIDE SEQUENCE [LARGE SCALE GENOMIC DNA]</scope>
    <source>
        <strain evidence="7 8">GH-12</strain>
    </source>
</reference>
<comment type="caution">
    <text evidence="7">The sequence shown here is derived from an EMBL/GenBank/DDBJ whole genome shotgun (WGS) entry which is preliminary data.</text>
</comment>
<dbReference type="SUPFAM" id="SSF51905">
    <property type="entry name" value="FAD/NAD(P)-binding domain"/>
    <property type="match status" value="1"/>
</dbReference>
<gene>
    <name evidence="7" type="ORF">VNI00_015795</name>
</gene>
<keyword evidence="5" id="KW-0503">Monooxygenase</keyword>
<protein>
    <recommendedName>
        <fullName evidence="6">FAD-binding domain-containing protein</fullName>
    </recommendedName>
</protein>
<name>A0AAW0BH69_9AGAR</name>
<evidence type="ECO:0000256" key="2">
    <source>
        <dbReference type="ARBA" id="ARBA00022630"/>
    </source>
</evidence>
<feature type="domain" description="FAD-binding" evidence="6">
    <location>
        <begin position="321"/>
        <end position="372"/>
    </location>
</feature>
<dbReference type="GO" id="GO:0071949">
    <property type="term" value="F:FAD binding"/>
    <property type="evidence" value="ECO:0007669"/>
    <property type="project" value="InterPro"/>
</dbReference>
<dbReference type="PANTHER" id="PTHR13789">
    <property type="entry name" value="MONOOXYGENASE"/>
    <property type="match status" value="1"/>
</dbReference>
<evidence type="ECO:0000256" key="5">
    <source>
        <dbReference type="ARBA" id="ARBA00023033"/>
    </source>
</evidence>
<keyword evidence="8" id="KW-1185">Reference proteome</keyword>
<evidence type="ECO:0000313" key="7">
    <source>
        <dbReference type="EMBL" id="KAK7025966.1"/>
    </source>
</evidence>
<dbReference type="InterPro" id="IPR036188">
    <property type="entry name" value="FAD/NAD-bd_sf"/>
</dbReference>
<evidence type="ECO:0000256" key="3">
    <source>
        <dbReference type="ARBA" id="ARBA00022827"/>
    </source>
</evidence>
<organism evidence="7 8">
    <name type="scientific">Paramarasmius palmivorus</name>
    <dbReference type="NCBI Taxonomy" id="297713"/>
    <lineage>
        <taxon>Eukaryota</taxon>
        <taxon>Fungi</taxon>
        <taxon>Dikarya</taxon>
        <taxon>Basidiomycota</taxon>
        <taxon>Agaricomycotina</taxon>
        <taxon>Agaricomycetes</taxon>
        <taxon>Agaricomycetidae</taxon>
        <taxon>Agaricales</taxon>
        <taxon>Marasmiineae</taxon>
        <taxon>Marasmiaceae</taxon>
        <taxon>Paramarasmius</taxon>
    </lineage>
</organism>
<dbReference type="InterPro" id="IPR050493">
    <property type="entry name" value="FAD-dep_Monooxygenase_BioMet"/>
</dbReference>
<proteinExistence type="inferred from homology"/>
<evidence type="ECO:0000256" key="4">
    <source>
        <dbReference type="ARBA" id="ARBA00023002"/>
    </source>
</evidence>
<dbReference type="InterPro" id="IPR002938">
    <property type="entry name" value="FAD-bd"/>
</dbReference>
<dbReference type="AlphaFoldDB" id="A0AAW0BH69"/>
<evidence type="ECO:0000256" key="1">
    <source>
        <dbReference type="ARBA" id="ARBA00007992"/>
    </source>
</evidence>
<dbReference type="Gene3D" id="3.50.50.60">
    <property type="entry name" value="FAD/NAD(P)-binding domain"/>
    <property type="match status" value="1"/>
</dbReference>
<keyword evidence="4" id="KW-0560">Oxidoreductase</keyword>
<evidence type="ECO:0000259" key="6">
    <source>
        <dbReference type="Pfam" id="PF01494"/>
    </source>
</evidence>
<accession>A0AAW0BH69</accession>
<keyword evidence="2" id="KW-0285">Flavoprotein</keyword>
<sequence length="429" mass="46337">MKIIIVGGGIGGLATYHALRKHLPSNTTISIYEAYPNSLSTTTIVGGGIGLAPNGQRSLASISPSAVDYITSRGMAVPAFTFRNEQGKLLGRLNTGDQQRYGFSSVMVPRAVVHESLLVGVDGVSDMEHLVTWGKKVKEVRETASLVEVLFEDGAVDTCDLLIGADGVRSICKEAVVGNGYPADYDGLTGIGGFLPFSSLSPALQEGLKVDPMTMTFSRSGFFGLGLCSNPSMPPDQQQMMWWSTYAVDPPLPRDTPPSQVAVQLLGRHGDWSSPYDEDDFKVFKEVITMGCTPSSLGNADTGPNPKQFLVLPRYITPELPHWTSASTQNGHGRIFLLGDAAHAMPPDSGQGVSCAAEDALTISLLLKGYLGQYSEMEAIRQAGIAYEALRIPRVKQILAFAKRNGNQKREISWLGEKIRDWALWIVSE</sequence>
<dbReference type="EMBL" id="JAYKXP010000109">
    <property type="protein sequence ID" value="KAK7025966.1"/>
    <property type="molecule type" value="Genomic_DNA"/>
</dbReference>